<reference evidence="1" key="1">
    <citation type="journal article" date="2021" name="Proc. Natl. Acad. Sci. U.S.A.">
        <title>A Catalog of Tens of Thousands of Viruses from Human Metagenomes Reveals Hidden Associations with Chronic Diseases.</title>
        <authorList>
            <person name="Tisza M.J."/>
            <person name="Buck C.B."/>
        </authorList>
    </citation>
    <scope>NUCLEOTIDE SEQUENCE</scope>
    <source>
        <strain evidence="1">CtsIb3</strain>
    </source>
</reference>
<protein>
    <submittedName>
        <fullName evidence="1">MODIFICATION METHYLASE HAEIII</fullName>
    </submittedName>
</protein>
<name>A0A8S5URI6_9CAUD</name>
<dbReference type="GO" id="GO:0032259">
    <property type="term" value="P:methylation"/>
    <property type="evidence" value="ECO:0007669"/>
    <property type="project" value="UniProtKB-KW"/>
</dbReference>
<keyword evidence="1" id="KW-0808">Transferase</keyword>
<accession>A0A8S5URI6</accession>
<evidence type="ECO:0000313" key="1">
    <source>
        <dbReference type="EMBL" id="DAF96990.1"/>
    </source>
</evidence>
<keyword evidence="1" id="KW-0489">Methyltransferase</keyword>
<dbReference type="EMBL" id="BK016124">
    <property type="protein sequence ID" value="DAF96990.1"/>
    <property type="molecule type" value="Genomic_DNA"/>
</dbReference>
<sequence length="216" mass="24341">MRVLVACEESQEVCKAFRARGHEAYSCDIQDPSGGHPEWHILGDALKALEGGRIVTMDGVEHDVGKWDLLIAHPPCTYLSNAGARHLWKGHQLQADRVMLGIQGRDLFMRFWWADVPKICVENPIPSRVFCLPPYTQAIQPYEYGHPYSKKTCLWLKGLPTLLPTDIVEPEATWCPSGSYAHKHDERSKGMFTANRAKNRAKTFPGIAKAMSEQWG</sequence>
<dbReference type="GO" id="GO:0008168">
    <property type="term" value="F:methyltransferase activity"/>
    <property type="evidence" value="ECO:0007669"/>
    <property type="project" value="UniProtKB-KW"/>
</dbReference>
<organism evidence="1">
    <name type="scientific">Myoviridae sp. ctsIb3</name>
    <dbReference type="NCBI Taxonomy" id="2825189"/>
    <lineage>
        <taxon>Viruses</taxon>
        <taxon>Duplodnaviria</taxon>
        <taxon>Heunggongvirae</taxon>
        <taxon>Uroviricota</taxon>
        <taxon>Caudoviricetes</taxon>
    </lineage>
</organism>
<proteinExistence type="predicted"/>